<dbReference type="CDD" id="cd00190">
    <property type="entry name" value="Tryp_SPc"/>
    <property type="match status" value="2"/>
</dbReference>
<dbReference type="PROSITE" id="PS00134">
    <property type="entry name" value="TRYPSIN_HIS"/>
    <property type="match status" value="2"/>
</dbReference>
<evidence type="ECO:0000256" key="11">
    <source>
        <dbReference type="RuleBase" id="RU363034"/>
    </source>
</evidence>
<dbReference type="InParanoid" id="A0A139WF86"/>
<keyword evidence="9" id="KW-0325">Glycoprotein</keyword>
<evidence type="ECO:0000259" key="13">
    <source>
        <dbReference type="PROSITE" id="PS50240"/>
    </source>
</evidence>
<dbReference type="PROSITE" id="PS50240">
    <property type="entry name" value="TRYPSIN_DOM"/>
    <property type="match status" value="2"/>
</dbReference>
<keyword evidence="8" id="KW-1015">Disulfide bond</keyword>
<dbReference type="InterPro" id="IPR033116">
    <property type="entry name" value="TRYPSIN_SER"/>
</dbReference>
<evidence type="ECO:0000256" key="7">
    <source>
        <dbReference type="ARBA" id="ARBA00023145"/>
    </source>
</evidence>
<keyword evidence="6" id="KW-0106">Calcium</keyword>
<dbReference type="OMA" id="TIAHENY"/>
<evidence type="ECO:0000313" key="15">
    <source>
        <dbReference type="Proteomes" id="UP000007266"/>
    </source>
</evidence>
<dbReference type="GO" id="GO:0046872">
    <property type="term" value="F:metal ion binding"/>
    <property type="evidence" value="ECO:0007669"/>
    <property type="project" value="UniProtKB-KW"/>
</dbReference>
<keyword evidence="7" id="KW-0865">Zymogen</keyword>
<evidence type="ECO:0000256" key="6">
    <source>
        <dbReference type="ARBA" id="ARBA00022837"/>
    </source>
</evidence>
<dbReference type="InterPro" id="IPR038565">
    <property type="entry name" value="CLIP_sf"/>
</dbReference>
<keyword evidence="14" id="KW-0472">Membrane</keyword>
<dbReference type="InterPro" id="IPR001314">
    <property type="entry name" value="Peptidase_S1A"/>
</dbReference>
<feature type="signal peptide" evidence="12">
    <location>
        <begin position="1"/>
        <end position="16"/>
    </location>
</feature>
<dbReference type="InterPro" id="IPR009003">
    <property type="entry name" value="Peptidase_S1_PA"/>
</dbReference>
<evidence type="ECO:0000256" key="9">
    <source>
        <dbReference type="ARBA" id="ARBA00023180"/>
    </source>
</evidence>
<keyword evidence="1 11" id="KW-0645">Protease</keyword>
<keyword evidence="2" id="KW-0479">Metal-binding</keyword>
<evidence type="ECO:0000256" key="4">
    <source>
        <dbReference type="ARBA" id="ARBA00022801"/>
    </source>
</evidence>
<dbReference type="InterPro" id="IPR043504">
    <property type="entry name" value="Peptidase_S1_PA_chymotrypsin"/>
</dbReference>
<dbReference type="AlphaFoldDB" id="A0A139WF86"/>
<dbReference type="Proteomes" id="UP000007266">
    <property type="component" value="Linkage group 7"/>
</dbReference>
<feature type="chain" id="PRO_5007299795" evidence="12">
    <location>
        <begin position="17"/>
        <end position="658"/>
    </location>
</feature>
<keyword evidence="4 11" id="KW-0378">Hydrolase</keyword>
<evidence type="ECO:0000256" key="2">
    <source>
        <dbReference type="ARBA" id="ARBA00022723"/>
    </source>
</evidence>
<accession>A0A139WF86</accession>
<dbReference type="EMBL" id="KQ971353">
    <property type="protein sequence ID" value="KYB26592.1"/>
    <property type="molecule type" value="Genomic_DNA"/>
</dbReference>
<comment type="similarity">
    <text evidence="10">Belongs to the peptidase S1 family. CLIP subfamily.</text>
</comment>
<evidence type="ECO:0000313" key="14">
    <source>
        <dbReference type="EMBL" id="KYB26592.1"/>
    </source>
</evidence>
<dbReference type="PROSITE" id="PS00135">
    <property type="entry name" value="TRYPSIN_SER"/>
    <property type="match status" value="2"/>
</dbReference>
<dbReference type="Pfam" id="PF12032">
    <property type="entry name" value="CLIP"/>
    <property type="match status" value="1"/>
</dbReference>
<keyword evidence="5 11" id="KW-0720">Serine protease</keyword>
<dbReference type="SUPFAM" id="SSF50494">
    <property type="entry name" value="Trypsin-like serine proteases"/>
    <property type="match status" value="2"/>
</dbReference>
<dbReference type="Gene3D" id="3.30.1640.30">
    <property type="match status" value="1"/>
</dbReference>
<dbReference type="PRINTS" id="PR00722">
    <property type="entry name" value="CHYMOTRYPSIN"/>
</dbReference>
<dbReference type="InterPro" id="IPR051487">
    <property type="entry name" value="Ser/Thr_Proteases_Immune/Dev"/>
</dbReference>
<dbReference type="InterPro" id="IPR022700">
    <property type="entry name" value="CLIP"/>
</dbReference>
<proteinExistence type="inferred from homology"/>
<dbReference type="GO" id="GO:0005615">
    <property type="term" value="C:extracellular space"/>
    <property type="evidence" value="ECO:0000318"/>
    <property type="project" value="GO_Central"/>
</dbReference>
<dbReference type="SMART" id="SM00680">
    <property type="entry name" value="CLIP"/>
    <property type="match status" value="1"/>
</dbReference>
<evidence type="ECO:0000256" key="8">
    <source>
        <dbReference type="ARBA" id="ARBA00023157"/>
    </source>
</evidence>
<dbReference type="InterPro" id="IPR001254">
    <property type="entry name" value="Trypsin_dom"/>
</dbReference>
<keyword evidence="15" id="KW-1185">Reference proteome</keyword>
<dbReference type="PANTHER" id="PTHR24256">
    <property type="entry name" value="TRYPTASE-RELATED"/>
    <property type="match status" value="1"/>
</dbReference>
<evidence type="ECO:0000256" key="3">
    <source>
        <dbReference type="ARBA" id="ARBA00022729"/>
    </source>
</evidence>
<name>A0A139WF86_TRICA</name>
<dbReference type="FunFam" id="2.40.10.10:FF:000028">
    <property type="entry name" value="Serine protease easter"/>
    <property type="match status" value="2"/>
</dbReference>
<evidence type="ECO:0000256" key="1">
    <source>
        <dbReference type="ARBA" id="ARBA00022670"/>
    </source>
</evidence>
<reference evidence="14 15" key="1">
    <citation type="journal article" date="2008" name="Nature">
        <title>The genome of the model beetle and pest Tribolium castaneum.</title>
        <authorList>
            <consortium name="Tribolium Genome Sequencing Consortium"/>
            <person name="Richards S."/>
            <person name="Gibbs R.A."/>
            <person name="Weinstock G.M."/>
            <person name="Brown S.J."/>
            <person name="Denell R."/>
            <person name="Beeman R.W."/>
            <person name="Gibbs R."/>
            <person name="Beeman R.W."/>
            <person name="Brown S.J."/>
            <person name="Bucher G."/>
            <person name="Friedrich M."/>
            <person name="Grimmelikhuijzen C.J."/>
            <person name="Klingler M."/>
            <person name="Lorenzen M."/>
            <person name="Richards S."/>
            <person name="Roth S."/>
            <person name="Schroder R."/>
            <person name="Tautz D."/>
            <person name="Zdobnov E.M."/>
            <person name="Muzny D."/>
            <person name="Gibbs R.A."/>
            <person name="Weinstock G.M."/>
            <person name="Attaway T."/>
            <person name="Bell S."/>
            <person name="Buhay C.J."/>
            <person name="Chandrabose M.N."/>
            <person name="Chavez D."/>
            <person name="Clerk-Blankenburg K.P."/>
            <person name="Cree A."/>
            <person name="Dao M."/>
            <person name="Davis C."/>
            <person name="Chacko J."/>
            <person name="Dinh H."/>
            <person name="Dugan-Rocha S."/>
            <person name="Fowler G."/>
            <person name="Garner T.T."/>
            <person name="Garnes J."/>
            <person name="Gnirke A."/>
            <person name="Hawes A."/>
            <person name="Hernandez J."/>
            <person name="Hines S."/>
            <person name="Holder M."/>
            <person name="Hume J."/>
            <person name="Jhangiani S.N."/>
            <person name="Joshi V."/>
            <person name="Khan Z.M."/>
            <person name="Jackson L."/>
            <person name="Kovar C."/>
            <person name="Kowis A."/>
            <person name="Lee S."/>
            <person name="Lewis L.R."/>
            <person name="Margolis J."/>
            <person name="Morgan M."/>
            <person name="Nazareth L.V."/>
            <person name="Nguyen N."/>
            <person name="Okwuonu G."/>
            <person name="Parker D."/>
            <person name="Richards S."/>
            <person name="Ruiz S.J."/>
            <person name="Santibanez J."/>
            <person name="Savard J."/>
            <person name="Scherer S.E."/>
            <person name="Schneider B."/>
            <person name="Sodergren E."/>
            <person name="Tautz D."/>
            <person name="Vattahil S."/>
            <person name="Villasana D."/>
            <person name="White C.S."/>
            <person name="Wright R."/>
            <person name="Park Y."/>
            <person name="Beeman R.W."/>
            <person name="Lord J."/>
            <person name="Oppert B."/>
            <person name="Lorenzen M."/>
            <person name="Brown S."/>
            <person name="Wang L."/>
            <person name="Savard J."/>
            <person name="Tautz D."/>
            <person name="Richards S."/>
            <person name="Weinstock G."/>
            <person name="Gibbs R.A."/>
            <person name="Liu Y."/>
            <person name="Worley K."/>
            <person name="Weinstock G."/>
            <person name="Elsik C.G."/>
            <person name="Reese J.T."/>
            <person name="Elhaik E."/>
            <person name="Landan G."/>
            <person name="Graur D."/>
            <person name="Arensburger P."/>
            <person name="Atkinson P."/>
            <person name="Beeman R.W."/>
            <person name="Beidler J."/>
            <person name="Brown S.J."/>
            <person name="Demuth J.P."/>
            <person name="Drury D.W."/>
            <person name="Du Y.Z."/>
            <person name="Fujiwara H."/>
            <person name="Lorenzen M."/>
            <person name="Maselli V."/>
            <person name="Osanai M."/>
            <person name="Park Y."/>
            <person name="Robertson H.M."/>
            <person name="Tu Z."/>
            <person name="Wang J.J."/>
            <person name="Wang S."/>
            <person name="Richards S."/>
            <person name="Song H."/>
            <person name="Zhang L."/>
            <person name="Sodergren E."/>
            <person name="Werner D."/>
            <person name="Stanke M."/>
            <person name="Morgenstern B."/>
            <person name="Solovyev V."/>
            <person name="Kosarev P."/>
            <person name="Brown G."/>
            <person name="Chen H.C."/>
            <person name="Ermolaeva O."/>
            <person name="Hlavina W."/>
            <person name="Kapustin Y."/>
            <person name="Kiryutin B."/>
            <person name="Kitts P."/>
            <person name="Maglott D."/>
            <person name="Pruitt K."/>
            <person name="Sapojnikov V."/>
            <person name="Souvorov A."/>
            <person name="Mackey A.J."/>
            <person name="Waterhouse R.M."/>
            <person name="Wyder S."/>
            <person name="Zdobnov E.M."/>
            <person name="Zdobnov E.M."/>
            <person name="Wyder S."/>
            <person name="Kriventseva E.V."/>
            <person name="Kadowaki T."/>
            <person name="Bork P."/>
            <person name="Aranda M."/>
            <person name="Bao R."/>
            <person name="Beermann A."/>
            <person name="Berns N."/>
            <person name="Bolognesi R."/>
            <person name="Bonneton F."/>
            <person name="Bopp D."/>
            <person name="Brown S.J."/>
            <person name="Bucher G."/>
            <person name="Butts T."/>
            <person name="Chaumot A."/>
            <person name="Denell R.E."/>
            <person name="Ferrier D.E."/>
            <person name="Friedrich M."/>
            <person name="Gordon C.M."/>
            <person name="Jindra M."/>
            <person name="Klingler M."/>
            <person name="Lan Q."/>
            <person name="Lattorff H.M."/>
            <person name="Laudet V."/>
            <person name="von Levetsow C."/>
            <person name="Liu Z."/>
            <person name="Lutz R."/>
            <person name="Lynch J.A."/>
            <person name="da Fonseca R.N."/>
            <person name="Posnien N."/>
            <person name="Reuter R."/>
            <person name="Roth S."/>
            <person name="Savard J."/>
            <person name="Schinko J.B."/>
            <person name="Schmitt C."/>
            <person name="Schoppmeier M."/>
            <person name="Schroder R."/>
            <person name="Shippy T.D."/>
            <person name="Simonnet F."/>
            <person name="Marques-Souza H."/>
            <person name="Tautz D."/>
            <person name="Tomoyasu Y."/>
            <person name="Trauner J."/>
            <person name="Van der Zee M."/>
            <person name="Vervoort M."/>
            <person name="Wittkopp N."/>
            <person name="Wimmer E.A."/>
            <person name="Yang X."/>
            <person name="Jones A.K."/>
            <person name="Sattelle D.B."/>
            <person name="Ebert P.R."/>
            <person name="Nelson D."/>
            <person name="Scott J.G."/>
            <person name="Beeman R.W."/>
            <person name="Muthukrishnan S."/>
            <person name="Kramer K.J."/>
            <person name="Arakane Y."/>
            <person name="Beeman R.W."/>
            <person name="Zhu Q."/>
            <person name="Hogenkamp D."/>
            <person name="Dixit R."/>
            <person name="Oppert B."/>
            <person name="Jiang H."/>
            <person name="Zou Z."/>
            <person name="Marshall J."/>
            <person name="Elpidina E."/>
            <person name="Vinokurov K."/>
            <person name="Oppert C."/>
            <person name="Zou Z."/>
            <person name="Evans J."/>
            <person name="Lu Z."/>
            <person name="Zhao P."/>
            <person name="Sumathipala N."/>
            <person name="Altincicek B."/>
            <person name="Vilcinskas A."/>
            <person name="Williams M."/>
            <person name="Hultmark D."/>
            <person name="Hetru C."/>
            <person name="Jiang H."/>
            <person name="Grimmelikhuijzen C.J."/>
            <person name="Hauser F."/>
            <person name="Cazzamali G."/>
            <person name="Williamson M."/>
            <person name="Park Y."/>
            <person name="Li B."/>
            <person name="Tanaka Y."/>
            <person name="Predel R."/>
            <person name="Neupert S."/>
            <person name="Schachtner J."/>
            <person name="Verleyen P."/>
            <person name="Raible F."/>
            <person name="Bork P."/>
            <person name="Friedrich M."/>
            <person name="Walden K.K."/>
            <person name="Robertson H.M."/>
            <person name="Angeli S."/>
            <person name="Foret S."/>
            <person name="Bucher G."/>
            <person name="Schuetz S."/>
            <person name="Maleszka R."/>
            <person name="Wimmer E.A."/>
            <person name="Beeman R.W."/>
            <person name="Lorenzen M."/>
            <person name="Tomoyasu Y."/>
            <person name="Miller S.C."/>
            <person name="Grossmann D."/>
            <person name="Bucher G."/>
        </authorList>
    </citation>
    <scope>NUCLEOTIDE SEQUENCE [LARGE SCALE GENOMIC DNA]</scope>
    <source>
        <strain evidence="14 15">Georgia GA2</strain>
    </source>
</reference>
<evidence type="ECO:0000256" key="12">
    <source>
        <dbReference type="SAM" id="SignalP"/>
    </source>
</evidence>
<dbReference type="GO" id="GO:0051604">
    <property type="term" value="P:protein maturation"/>
    <property type="evidence" value="ECO:0007669"/>
    <property type="project" value="UniProtKB-ARBA"/>
</dbReference>
<feature type="domain" description="Peptidase S1" evidence="13">
    <location>
        <begin position="125"/>
        <end position="371"/>
    </location>
</feature>
<dbReference type="SMART" id="SM00020">
    <property type="entry name" value="Tryp_SPc"/>
    <property type="match status" value="2"/>
</dbReference>
<organism evidence="14 15">
    <name type="scientific">Tribolium castaneum</name>
    <name type="common">Red flour beetle</name>
    <dbReference type="NCBI Taxonomy" id="7070"/>
    <lineage>
        <taxon>Eukaryota</taxon>
        <taxon>Metazoa</taxon>
        <taxon>Ecdysozoa</taxon>
        <taxon>Arthropoda</taxon>
        <taxon>Hexapoda</taxon>
        <taxon>Insecta</taxon>
        <taxon>Pterygota</taxon>
        <taxon>Neoptera</taxon>
        <taxon>Endopterygota</taxon>
        <taxon>Coleoptera</taxon>
        <taxon>Polyphaga</taxon>
        <taxon>Cucujiformia</taxon>
        <taxon>Tenebrionidae</taxon>
        <taxon>Tenebrionidae incertae sedis</taxon>
        <taxon>Tribolium</taxon>
    </lineage>
</organism>
<gene>
    <name evidence="14" type="primary">AUGUSTUS-3.0.2_31198</name>
    <name evidence="14" type="ORF">TcasGA2_TC031198</name>
</gene>
<keyword evidence="14" id="KW-0812">Transmembrane</keyword>
<dbReference type="FunFam" id="2.40.10.10:FF:000078">
    <property type="entry name" value="Serine protease H137"/>
    <property type="match status" value="1"/>
</dbReference>
<reference evidence="14 15" key="2">
    <citation type="journal article" date="2010" name="Nucleic Acids Res.">
        <title>BeetleBase in 2010: revisions to provide comprehensive genomic information for Tribolium castaneum.</title>
        <authorList>
            <person name="Kim H.S."/>
            <person name="Murphy T."/>
            <person name="Xia J."/>
            <person name="Caragea D."/>
            <person name="Park Y."/>
            <person name="Beeman R.W."/>
            <person name="Lorenzen M.D."/>
            <person name="Butcher S."/>
            <person name="Manak J.R."/>
            <person name="Brown S.J."/>
        </authorList>
    </citation>
    <scope>GENOME REANNOTATION</scope>
    <source>
        <strain evidence="14 15">Georgia GA2</strain>
    </source>
</reference>
<dbReference type="GO" id="GO:0045087">
    <property type="term" value="P:innate immune response"/>
    <property type="evidence" value="ECO:0000318"/>
    <property type="project" value="GO_Central"/>
</dbReference>
<dbReference type="GO" id="GO:0004252">
    <property type="term" value="F:serine-type endopeptidase activity"/>
    <property type="evidence" value="ECO:0007669"/>
    <property type="project" value="InterPro"/>
</dbReference>
<dbReference type="InterPro" id="IPR018114">
    <property type="entry name" value="TRYPSIN_HIS"/>
</dbReference>
<dbReference type="eggNOG" id="KOG3627">
    <property type="taxonomic scope" value="Eukaryota"/>
</dbReference>
<protein>
    <submittedName>
        <fullName evidence="14">Transmembrane protease serine 9-like Protein</fullName>
    </submittedName>
</protein>
<feature type="domain" description="Peptidase S1" evidence="13">
    <location>
        <begin position="441"/>
        <end position="658"/>
    </location>
</feature>
<dbReference type="Pfam" id="PF00089">
    <property type="entry name" value="Trypsin"/>
    <property type="match status" value="2"/>
</dbReference>
<evidence type="ECO:0000256" key="5">
    <source>
        <dbReference type="ARBA" id="ARBA00022825"/>
    </source>
</evidence>
<evidence type="ECO:0000256" key="10">
    <source>
        <dbReference type="ARBA" id="ARBA00024195"/>
    </source>
</evidence>
<sequence length="658" mass="73031">MLSVSILFYFLLTVGAQRISGNCQTPDNEPGLCLVAQSCKQMLDILRKLPRPFPPHIRAKLEAYKCVIKGKKNTICCPTNPVNYNQFITNGNSAEDDVMLPDVSNHKNVKFLPKNCGHLDTVDKIVNGNKTGLFEFPWMALLSYQTDRGPSFLCGGTIINENYILTAAHCVTNIKPKLIGVRVGEHDIRTNTDCEEFEGEEVCAPPVQDLSIEKVIFHKQYDIVTHANDIALVRVSPINLSLENSRPVCLPLDKARNFNFTNKNVVVTGWGHTEKGVPSPELLKVEVPIVSFEECRNKFEKIVQLTKKQICAGGKSKSDSCSGDSGGPLHVFSLLFGEPRFVQQGIVSFGPKDCGNVPFPVTVSVRDKNRVQVKCPEKHNCVPLSQCEIREADTFIYPCHSGLNMICCPHGSHNVNTTLLENRKTSLFPVTCGLVMVSDKVSGGKVADLGQFPWMALLGYRQKGLNYTQFLCAGSIITDHYILTAAHCINLDRRLELVLVRLGEHDLLADKDCFTINNYTTCAPPHVDFTIQEVTVHKQYNTRTIQNDIALIKVRRQIRFTEYIKPICLPFERHLELKDLAKQKLTISGWGKTNAANLGGSTTLQYTSVSVWNHTACKKSVPPEVQPIQSTQICANGPAKEDACKGDSGGPLFLLHQV</sequence>
<dbReference type="GO" id="GO:0006508">
    <property type="term" value="P:proteolysis"/>
    <property type="evidence" value="ECO:0007669"/>
    <property type="project" value="UniProtKB-KW"/>
</dbReference>
<dbReference type="Gene3D" id="2.40.10.10">
    <property type="entry name" value="Trypsin-like serine proteases"/>
    <property type="match status" value="4"/>
</dbReference>
<keyword evidence="3 12" id="KW-0732">Signal</keyword>